<dbReference type="EMBL" id="JAVHUY010000019">
    <property type="protein sequence ID" value="MDQ7907041.1"/>
    <property type="molecule type" value="Genomic_DNA"/>
</dbReference>
<evidence type="ECO:0000313" key="3">
    <source>
        <dbReference type="Proteomes" id="UP001230908"/>
    </source>
</evidence>
<gene>
    <name evidence="2" type="ORF">RB614_21245</name>
</gene>
<evidence type="ECO:0008006" key="4">
    <source>
        <dbReference type="Google" id="ProtNLM"/>
    </source>
</evidence>
<proteinExistence type="predicted"/>
<reference evidence="2 3" key="1">
    <citation type="submission" date="2023-08" db="EMBL/GenBank/DDBJ databases">
        <title>Phytohabitans sansha sp. nov., isolated from marine sediment.</title>
        <authorList>
            <person name="Zhao Y."/>
            <person name="Yi K."/>
        </authorList>
    </citation>
    <scope>NUCLEOTIDE SEQUENCE [LARGE SCALE GENOMIC DNA]</scope>
    <source>
        <strain evidence="2 3">ZYX-F-186</strain>
    </source>
</reference>
<organism evidence="2 3">
    <name type="scientific">Phytohabitans maris</name>
    <dbReference type="NCBI Taxonomy" id="3071409"/>
    <lineage>
        <taxon>Bacteria</taxon>
        <taxon>Bacillati</taxon>
        <taxon>Actinomycetota</taxon>
        <taxon>Actinomycetes</taxon>
        <taxon>Micromonosporales</taxon>
        <taxon>Micromonosporaceae</taxon>
    </lineage>
</organism>
<feature type="compositionally biased region" description="Low complexity" evidence="1">
    <location>
        <begin position="144"/>
        <end position="153"/>
    </location>
</feature>
<protein>
    <recommendedName>
        <fullName evidence="4">Anti-sigma factor</fullName>
    </recommendedName>
</protein>
<sequence>MTGQEFSEVDFDLLADYVGGALDGTPEEAVVARRVAEEPAWAEAHAALVEATGSVRASLASWGDSAEPMPVEVADRIATALEQEPRRPDLTAVPDEQAGPRRTAPRPRRRMPAWAAPAAIAAGVAALAGLGWSQAGNIGGGGDDSSAGSAEEAPAVARQNADDAGVAPFAGREIPLTSSGQDYRAGTFGTGGSPPKAAMSSATAMAEQEGDRAGAAAAPAPVLARLRDPAALAMCVEAIGREHQPGVTEVEVVDLASYEGSPAAIVFFTDGTGARWVWAAGPDCGLAQRGADTRDSAKIG</sequence>
<evidence type="ECO:0000256" key="1">
    <source>
        <dbReference type="SAM" id="MobiDB-lite"/>
    </source>
</evidence>
<accession>A0ABU0ZKI0</accession>
<name>A0ABU0ZKI0_9ACTN</name>
<evidence type="ECO:0000313" key="2">
    <source>
        <dbReference type="EMBL" id="MDQ7907041.1"/>
    </source>
</evidence>
<comment type="caution">
    <text evidence="2">The sequence shown here is derived from an EMBL/GenBank/DDBJ whole genome shotgun (WGS) entry which is preliminary data.</text>
</comment>
<dbReference type="Proteomes" id="UP001230908">
    <property type="component" value="Unassembled WGS sequence"/>
</dbReference>
<feature type="region of interest" description="Disordered" evidence="1">
    <location>
        <begin position="81"/>
        <end position="112"/>
    </location>
</feature>
<dbReference type="RefSeq" id="WP_308714314.1">
    <property type="nucleotide sequence ID" value="NZ_JAVHUY010000019.1"/>
</dbReference>
<feature type="region of interest" description="Disordered" evidence="1">
    <location>
        <begin position="140"/>
        <end position="200"/>
    </location>
</feature>
<keyword evidence="3" id="KW-1185">Reference proteome</keyword>